<keyword evidence="1" id="KW-1133">Transmembrane helix</keyword>
<dbReference type="EMBL" id="OMOR01000001">
    <property type="protein sequence ID" value="SPH22695.1"/>
    <property type="molecule type" value="Genomic_DNA"/>
</dbReference>
<dbReference type="AlphaFoldDB" id="A0A2R8BHT9"/>
<keyword evidence="1" id="KW-0812">Transmembrane</keyword>
<proteinExistence type="predicted"/>
<reference evidence="2 3" key="1">
    <citation type="submission" date="2018-03" db="EMBL/GenBank/DDBJ databases">
        <authorList>
            <person name="Keele B.F."/>
        </authorList>
    </citation>
    <scope>NUCLEOTIDE SEQUENCE [LARGE SCALE GENOMIC DNA]</scope>
    <source>
        <strain evidence="2 3">CECT 8599</strain>
    </source>
</reference>
<evidence type="ECO:0000256" key="1">
    <source>
        <dbReference type="SAM" id="Phobius"/>
    </source>
</evidence>
<keyword evidence="1" id="KW-0472">Membrane</keyword>
<evidence type="ECO:0000313" key="3">
    <source>
        <dbReference type="Proteomes" id="UP000244880"/>
    </source>
</evidence>
<sequence>MDDTVIATITASAGRRLLGILSMGTLGVLVITICFLAPPAPGLIVFLLAVGAASLWAAENMRRATTLTIELTEEGLRDSSGEVLARLDDIAGIDRGVFAFKPSNGFLLSTKTPATRVWRPGLWWRFGKRVGVGGMTPAGETKFIADYIATHVAQRDG</sequence>
<accession>A0A2R8BHT9</accession>
<dbReference type="Proteomes" id="UP000244880">
    <property type="component" value="Unassembled WGS sequence"/>
</dbReference>
<name>A0A2R8BHT9_9RHOB</name>
<evidence type="ECO:0000313" key="2">
    <source>
        <dbReference type="EMBL" id="SPH22695.1"/>
    </source>
</evidence>
<protein>
    <submittedName>
        <fullName evidence="2">Uncharacterized protein</fullName>
    </submittedName>
</protein>
<feature type="transmembrane region" description="Helical" evidence="1">
    <location>
        <begin position="17"/>
        <end position="36"/>
    </location>
</feature>
<keyword evidence="3" id="KW-1185">Reference proteome</keyword>
<dbReference type="RefSeq" id="WP_108829612.1">
    <property type="nucleotide sequence ID" value="NZ_OMOR01000001.1"/>
</dbReference>
<dbReference type="OrthoDB" id="7862519at2"/>
<gene>
    <name evidence="2" type="ORF">ASD8599_03440</name>
</gene>
<organism evidence="2 3">
    <name type="scientific">Ascidiaceihabitans donghaensis</name>
    <dbReference type="NCBI Taxonomy" id="1510460"/>
    <lineage>
        <taxon>Bacteria</taxon>
        <taxon>Pseudomonadati</taxon>
        <taxon>Pseudomonadota</taxon>
        <taxon>Alphaproteobacteria</taxon>
        <taxon>Rhodobacterales</taxon>
        <taxon>Paracoccaceae</taxon>
        <taxon>Ascidiaceihabitans</taxon>
    </lineage>
</organism>
<feature type="transmembrane region" description="Helical" evidence="1">
    <location>
        <begin position="42"/>
        <end position="58"/>
    </location>
</feature>